<name>Q22E60_TETTS</name>
<dbReference type="HOGENOM" id="CLU_1328717_0_0_1"/>
<dbReference type="KEGG" id="tet:TTHERM_00895670"/>
<dbReference type="GeneID" id="7835587"/>
<sequence>MDKDKQEGKLYEWKKEIILAQLLSIETSIEKLEKLNKEGKKIFDDIIISFYDIQCLNEEKDDMLGLFNSLDLKLCVKIVIQNQKRLNQVEQIHQKMKKFMGMIEENFVNLQKVLDDCFGGDTLNKKQQVLDYLLLQYPNILSIQIILNLLLVLVPQLREDIQTKQQLLEEINEFLQDNTTDQGLLQIDHESIKTFKYYIYIWTFRPSVDETNEKALNKALTAYYQDFEPK</sequence>
<gene>
    <name evidence="1" type="ORF">TTHERM_00895670</name>
</gene>
<organism evidence="1 2">
    <name type="scientific">Tetrahymena thermophila (strain SB210)</name>
    <dbReference type="NCBI Taxonomy" id="312017"/>
    <lineage>
        <taxon>Eukaryota</taxon>
        <taxon>Sar</taxon>
        <taxon>Alveolata</taxon>
        <taxon>Ciliophora</taxon>
        <taxon>Intramacronucleata</taxon>
        <taxon>Oligohymenophorea</taxon>
        <taxon>Hymenostomatida</taxon>
        <taxon>Tetrahymenina</taxon>
        <taxon>Tetrahymenidae</taxon>
        <taxon>Tetrahymena</taxon>
    </lineage>
</organism>
<proteinExistence type="predicted"/>
<dbReference type="Proteomes" id="UP000009168">
    <property type="component" value="Unassembled WGS sequence"/>
</dbReference>
<dbReference type="RefSeq" id="XP_001031217.2">
    <property type="nucleotide sequence ID" value="XM_001031217.2"/>
</dbReference>
<protein>
    <submittedName>
        <fullName evidence="1">Uncharacterized protein</fullName>
    </submittedName>
</protein>
<dbReference type="AlphaFoldDB" id="Q22E60"/>
<evidence type="ECO:0000313" key="2">
    <source>
        <dbReference type="Proteomes" id="UP000009168"/>
    </source>
</evidence>
<reference evidence="2" key="1">
    <citation type="journal article" date="2006" name="PLoS Biol.">
        <title>Macronuclear genome sequence of the ciliate Tetrahymena thermophila, a model eukaryote.</title>
        <authorList>
            <person name="Eisen J.A."/>
            <person name="Coyne R.S."/>
            <person name="Wu M."/>
            <person name="Wu D."/>
            <person name="Thiagarajan M."/>
            <person name="Wortman J.R."/>
            <person name="Badger J.H."/>
            <person name="Ren Q."/>
            <person name="Amedeo P."/>
            <person name="Jones K.M."/>
            <person name="Tallon L.J."/>
            <person name="Delcher A.L."/>
            <person name="Salzberg S.L."/>
            <person name="Silva J.C."/>
            <person name="Haas B.J."/>
            <person name="Majoros W.H."/>
            <person name="Farzad M."/>
            <person name="Carlton J.M."/>
            <person name="Smith R.K. Jr."/>
            <person name="Garg J."/>
            <person name="Pearlman R.E."/>
            <person name="Karrer K.M."/>
            <person name="Sun L."/>
            <person name="Manning G."/>
            <person name="Elde N.C."/>
            <person name="Turkewitz A.P."/>
            <person name="Asai D.J."/>
            <person name="Wilkes D.E."/>
            <person name="Wang Y."/>
            <person name="Cai H."/>
            <person name="Collins K."/>
            <person name="Stewart B.A."/>
            <person name="Lee S.R."/>
            <person name="Wilamowska K."/>
            <person name="Weinberg Z."/>
            <person name="Ruzzo W.L."/>
            <person name="Wloga D."/>
            <person name="Gaertig J."/>
            <person name="Frankel J."/>
            <person name="Tsao C.-C."/>
            <person name="Gorovsky M.A."/>
            <person name="Keeling P.J."/>
            <person name="Waller R.F."/>
            <person name="Patron N.J."/>
            <person name="Cherry J.M."/>
            <person name="Stover N.A."/>
            <person name="Krieger C.J."/>
            <person name="del Toro C."/>
            <person name="Ryder H.F."/>
            <person name="Williamson S.C."/>
            <person name="Barbeau R.A."/>
            <person name="Hamilton E.P."/>
            <person name="Orias E."/>
        </authorList>
    </citation>
    <scope>NUCLEOTIDE SEQUENCE [LARGE SCALE GENOMIC DNA]</scope>
    <source>
        <strain evidence="2">SB210</strain>
    </source>
</reference>
<keyword evidence="2" id="KW-1185">Reference proteome</keyword>
<accession>Q22E60</accession>
<dbReference type="InParanoid" id="Q22E60"/>
<evidence type="ECO:0000313" key="1">
    <source>
        <dbReference type="EMBL" id="EAR83554.2"/>
    </source>
</evidence>
<dbReference type="EMBL" id="GG662758">
    <property type="protein sequence ID" value="EAR83554.2"/>
    <property type="molecule type" value="Genomic_DNA"/>
</dbReference>